<dbReference type="PANTHER" id="PTHR43201:SF5">
    <property type="entry name" value="MEDIUM-CHAIN ACYL-COA LIGASE ACSF2, MITOCHONDRIAL"/>
    <property type="match status" value="1"/>
</dbReference>
<keyword evidence="2" id="KW-0436">Ligase</keyword>
<dbReference type="Proteomes" id="UP000715965">
    <property type="component" value="Unassembled WGS sequence"/>
</dbReference>
<dbReference type="PANTHER" id="PTHR43201">
    <property type="entry name" value="ACYL-COA SYNTHETASE"/>
    <property type="match status" value="1"/>
</dbReference>
<feature type="domain" description="AMP-binding enzyme C-terminal" evidence="4">
    <location>
        <begin position="414"/>
        <end position="489"/>
    </location>
</feature>
<name>A0ABR9SFE7_9BURK</name>
<dbReference type="Pfam" id="PF13193">
    <property type="entry name" value="AMP-binding_C"/>
    <property type="match status" value="1"/>
</dbReference>
<dbReference type="RefSeq" id="WP_193780608.1">
    <property type="nucleotide sequence ID" value="NZ_JADDOJ010000038.1"/>
</dbReference>
<comment type="caution">
    <text evidence="5">The sequence shown here is derived from an EMBL/GenBank/DDBJ whole genome shotgun (WGS) entry which is preliminary data.</text>
</comment>
<dbReference type="InterPro" id="IPR000873">
    <property type="entry name" value="AMP-dep_synth/lig_dom"/>
</dbReference>
<evidence type="ECO:0000256" key="2">
    <source>
        <dbReference type="ARBA" id="ARBA00022598"/>
    </source>
</evidence>
<accession>A0ABR9SFE7</accession>
<sequence length="507" mass="55300">MQASAPLSAAPSPAPALTIHFQGASLAPSQFEQRWRRSAAALQAAGVGEGDVVALMMRNSPEAVELMVAVRYLGAQWCPVNWHFKTDEVQYIVQDSGAKLFIADAALLAGLTGLDAGATRVFCIRGALPGVPAWEPLRDASEPIGRLSARPRGAMLYTSGTTGRPKGILRHAMTPSQVEAGVQVRRAAYGIAPGLRGLLTAPWYHSAPNSFALGIALEGGELFIEERFDAERTLQLIAAQRLTHAYLVPTMYVRMLALPPEVRSRYDLSSMRFVSSTGSPCPPDVKRAMIEWWGPVIHECYGASELGYMTLLTSEQALRKPGSAGLPLPGVSLRILDEQNRELPRNVPGLIYIHQPATPDFSYVGNHEARERMEVAGLKTMGDIGYIDDEGFLYIVDRKSDMVISGGVNIYPVEIEIELQRMPGVADCAVFGIPDPEFGEALAAAVQLAEGAACGADEVRAWLRERLAGYKVPRVVEFHAQLPREDTGKIFKRKLREPYWAGQARRV</sequence>
<dbReference type="InterPro" id="IPR045851">
    <property type="entry name" value="AMP-bd_C_sf"/>
</dbReference>
<evidence type="ECO:0000259" key="4">
    <source>
        <dbReference type="Pfam" id="PF13193"/>
    </source>
</evidence>
<dbReference type="PROSITE" id="PS00455">
    <property type="entry name" value="AMP_BINDING"/>
    <property type="match status" value="1"/>
</dbReference>
<dbReference type="Pfam" id="PF00501">
    <property type="entry name" value="AMP-binding"/>
    <property type="match status" value="1"/>
</dbReference>
<comment type="similarity">
    <text evidence="1">Belongs to the ATP-dependent AMP-binding enzyme family.</text>
</comment>
<evidence type="ECO:0000256" key="1">
    <source>
        <dbReference type="ARBA" id="ARBA00006432"/>
    </source>
</evidence>
<dbReference type="InterPro" id="IPR042099">
    <property type="entry name" value="ANL_N_sf"/>
</dbReference>
<evidence type="ECO:0000313" key="5">
    <source>
        <dbReference type="EMBL" id="MBE7941067.1"/>
    </source>
</evidence>
<dbReference type="EMBL" id="JADDOJ010000038">
    <property type="protein sequence ID" value="MBE7941067.1"/>
    <property type="molecule type" value="Genomic_DNA"/>
</dbReference>
<feature type="domain" description="AMP-dependent synthetase/ligase" evidence="3">
    <location>
        <begin position="21"/>
        <end position="357"/>
    </location>
</feature>
<evidence type="ECO:0000313" key="6">
    <source>
        <dbReference type="Proteomes" id="UP000715965"/>
    </source>
</evidence>
<dbReference type="SUPFAM" id="SSF56801">
    <property type="entry name" value="Acetyl-CoA synthetase-like"/>
    <property type="match status" value="1"/>
</dbReference>
<reference evidence="5 6" key="1">
    <citation type="submission" date="2020-10" db="EMBL/GenBank/DDBJ databases">
        <title>Draft genome of Ramlibacter aquaticus LMG 30558.</title>
        <authorList>
            <person name="Props R."/>
        </authorList>
    </citation>
    <scope>NUCLEOTIDE SEQUENCE [LARGE SCALE GENOMIC DNA]</scope>
    <source>
        <strain evidence="5 6">LMG 30558</strain>
    </source>
</reference>
<gene>
    <name evidence="5" type="ORF">IM725_10850</name>
</gene>
<proteinExistence type="inferred from homology"/>
<dbReference type="InterPro" id="IPR020845">
    <property type="entry name" value="AMP-binding_CS"/>
</dbReference>
<keyword evidence="6" id="KW-1185">Reference proteome</keyword>
<organism evidence="5 6">
    <name type="scientific">Ramlibacter aquaticus</name>
    <dbReference type="NCBI Taxonomy" id="2780094"/>
    <lineage>
        <taxon>Bacteria</taxon>
        <taxon>Pseudomonadati</taxon>
        <taxon>Pseudomonadota</taxon>
        <taxon>Betaproteobacteria</taxon>
        <taxon>Burkholderiales</taxon>
        <taxon>Comamonadaceae</taxon>
        <taxon>Ramlibacter</taxon>
    </lineage>
</organism>
<dbReference type="Gene3D" id="3.30.300.30">
    <property type="match status" value="1"/>
</dbReference>
<dbReference type="InterPro" id="IPR025110">
    <property type="entry name" value="AMP-bd_C"/>
</dbReference>
<evidence type="ECO:0000259" key="3">
    <source>
        <dbReference type="Pfam" id="PF00501"/>
    </source>
</evidence>
<dbReference type="Gene3D" id="3.40.50.12780">
    <property type="entry name" value="N-terminal domain of ligase-like"/>
    <property type="match status" value="1"/>
</dbReference>
<protein>
    <submittedName>
        <fullName evidence="5">AMP-binding protein</fullName>
    </submittedName>
</protein>